<gene>
    <name evidence="2" type="ORF">DDF67_05205</name>
</gene>
<reference evidence="2 3" key="1">
    <citation type="submission" date="2018-04" db="EMBL/GenBank/DDBJ databases">
        <title>The genome sequence of Caulobacter sp. 744.</title>
        <authorList>
            <person name="Gao J."/>
            <person name="Sun J."/>
        </authorList>
    </citation>
    <scope>NUCLEOTIDE SEQUENCE [LARGE SCALE GENOMIC DNA]</scope>
    <source>
        <strain evidence="2 3">774</strain>
    </source>
</reference>
<dbReference type="Pfam" id="PF13560">
    <property type="entry name" value="HTH_31"/>
    <property type="match status" value="1"/>
</dbReference>
<evidence type="ECO:0000313" key="2">
    <source>
        <dbReference type="EMBL" id="PVM92763.1"/>
    </source>
</evidence>
<dbReference type="SMART" id="SM00530">
    <property type="entry name" value="HTH_XRE"/>
    <property type="match status" value="1"/>
</dbReference>
<feature type="domain" description="HTH cro/C1-type" evidence="1">
    <location>
        <begin position="12"/>
        <end position="66"/>
    </location>
</feature>
<evidence type="ECO:0000313" key="3">
    <source>
        <dbReference type="Proteomes" id="UP000245073"/>
    </source>
</evidence>
<dbReference type="Proteomes" id="UP000245073">
    <property type="component" value="Unassembled WGS sequence"/>
</dbReference>
<evidence type="ECO:0000259" key="1">
    <source>
        <dbReference type="PROSITE" id="PS50943"/>
    </source>
</evidence>
<protein>
    <recommendedName>
        <fullName evidence="1">HTH cro/C1-type domain-containing protein</fullName>
    </recommendedName>
</protein>
<sequence length="114" mass="12504">MASLEEQFGSLVRHHRERLGMSQQDLGDLVDRTAVTIGRIERGESSPMFEALAIFASALKVDVRELFGIGDYAAQAGRDDPLVSIVQRLSTLGPDDLAFIDEMISAALKLRRSS</sequence>
<dbReference type="SUPFAM" id="SSF47413">
    <property type="entry name" value="lambda repressor-like DNA-binding domains"/>
    <property type="match status" value="1"/>
</dbReference>
<organism evidence="2 3">
    <name type="scientific">Caulobacter endophyticus</name>
    <dbReference type="NCBI Taxonomy" id="2172652"/>
    <lineage>
        <taxon>Bacteria</taxon>
        <taxon>Pseudomonadati</taxon>
        <taxon>Pseudomonadota</taxon>
        <taxon>Alphaproteobacteria</taxon>
        <taxon>Caulobacterales</taxon>
        <taxon>Caulobacteraceae</taxon>
        <taxon>Caulobacter</taxon>
    </lineage>
</organism>
<dbReference type="GO" id="GO:0003677">
    <property type="term" value="F:DNA binding"/>
    <property type="evidence" value="ECO:0007669"/>
    <property type="project" value="InterPro"/>
</dbReference>
<dbReference type="InterPro" id="IPR001387">
    <property type="entry name" value="Cro/C1-type_HTH"/>
</dbReference>
<accession>A0A2T9KA59</accession>
<keyword evidence="3" id="KW-1185">Reference proteome</keyword>
<dbReference type="PROSITE" id="PS50943">
    <property type="entry name" value="HTH_CROC1"/>
    <property type="match status" value="1"/>
</dbReference>
<name>A0A2T9KA59_9CAUL</name>
<dbReference type="AlphaFoldDB" id="A0A2T9KA59"/>
<proteinExistence type="predicted"/>
<dbReference type="InterPro" id="IPR010982">
    <property type="entry name" value="Lambda_DNA-bd_dom_sf"/>
</dbReference>
<dbReference type="CDD" id="cd00093">
    <property type="entry name" value="HTH_XRE"/>
    <property type="match status" value="1"/>
</dbReference>
<dbReference type="Gene3D" id="1.10.260.40">
    <property type="entry name" value="lambda repressor-like DNA-binding domains"/>
    <property type="match status" value="1"/>
</dbReference>
<comment type="caution">
    <text evidence="2">The sequence shown here is derived from an EMBL/GenBank/DDBJ whole genome shotgun (WGS) entry which is preliminary data.</text>
</comment>
<dbReference type="EMBL" id="QDKQ01000024">
    <property type="protein sequence ID" value="PVM92763.1"/>
    <property type="molecule type" value="Genomic_DNA"/>
</dbReference>